<proteinExistence type="predicted"/>
<sequence length="564" mass="60640">MPRPACSTHESLPPRRSAPVRATLLAVALAGQAATLSAPIQAAEPSPAVATVQVARVQVEGVGEHPDSGISPAGIEALANQALRALGPDQPLALSFAQIEQITARITQAYRDAGFLVSVAYIPPQQIGDSQTLTLKVMEGRVGRVLVQGSQRYREDQLTASSLGLIGRPLRRNELERALLYARDLPGVSVTSVLQPGQNAGETDIVLLATDNARPYEITAGLSNHGTDSTGKYRAELGISAFNALGAGDVLAASIGYGLDPADSWQAALSLSVPFDDVPGLSGVAGVSRSEMEVNTGPFASMQLKGPTTLFYAGGDWKFIQRADLRVQASARWIHEDSKLEGLGFLLSRHTFDVVDAGLSLRHTDHRWRGMNLAQVSLRKSVNDESSPMNWLYTSHAPYFWVARASVARLQALPHDQRLLLRGSAQFTDDALTPMEQFSVGGPTSVRAYPLSTALGDRGVHASFEYQVSAPGFANKPSPFNGRRWGDLLDVNLFYDWGRTSPAPDNRRLGVLPVTLEGTGLGVGLRLPWQPELRLDVSAAKPTGNHRGSDGRSTQYWARISTTF</sequence>
<keyword evidence="2" id="KW-0812">Transmembrane</keyword>
<dbReference type="InterPro" id="IPR051544">
    <property type="entry name" value="TPS_OM_transporter"/>
</dbReference>
<evidence type="ECO:0000256" key="3">
    <source>
        <dbReference type="ARBA" id="ARBA00023237"/>
    </source>
</evidence>
<dbReference type="Pfam" id="PF03865">
    <property type="entry name" value="ShlB"/>
    <property type="match status" value="1"/>
</dbReference>
<evidence type="ECO:0000259" key="6">
    <source>
        <dbReference type="Pfam" id="PF08479"/>
    </source>
</evidence>
<feature type="signal peptide" evidence="4">
    <location>
        <begin position="1"/>
        <end position="42"/>
    </location>
</feature>
<dbReference type="Gene3D" id="2.40.160.50">
    <property type="entry name" value="membrane protein fhac: a member of the omp85/tpsb transporter family"/>
    <property type="match status" value="1"/>
</dbReference>
<name>A0ABU5V2E5_9GAMM</name>
<dbReference type="Pfam" id="PF08479">
    <property type="entry name" value="POTRA_2"/>
    <property type="match status" value="1"/>
</dbReference>
<feature type="domain" description="Haemolysin activator HlyB C-terminal" evidence="5">
    <location>
        <begin position="201"/>
        <end position="475"/>
    </location>
</feature>
<evidence type="ECO:0000256" key="1">
    <source>
        <dbReference type="ARBA" id="ARBA00022452"/>
    </source>
</evidence>
<evidence type="ECO:0000256" key="4">
    <source>
        <dbReference type="SAM" id="SignalP"/>
    </source>
</evidence>
<keyword evidence="3" id="KW-0998">Cell outer membrane</keyword>
<dbReference type="EMBL" id="JAYFUH010000064">
    <property type="protein sequence ID" value="MEA5666983.1"/>
    <property type="molecule type" value="Genomic_DNA"/>
</dbReference>
<keyword evidence="1" id="KW-0472">Membrane</keyword>
<evidence type="ECO:0000259" key="5">
    <source>
        <dbReference type="Pfam" id="PF03865"/>
    </source>
</evidence>
<keyword evidence="8" id="KW-1185">Reference proteome</keyword>
<evidence type="ECO:0000256" key="2">
    <source>
        <dbReference type="ARBA" id="ARBA00022692"/>
    </source>
</evidence>
<accession>A0ABU5V2E5</accession>
<dbReference type="Gene3D" id="3.10.20.310">
    <property type="entry name" value="membrane protein fhac"/>
    <property type="match status" value="1"/>
</dbReference>
<comment type="caution">
    <text evidence="7">The sequence shown here is derived from an EMBL/GenBank/DDBJ whole genome shotgun (WGS) entry which is preliminary data.</text>
</comment>
<dbReference type="PANTHER" id="PTHR34597:SF1">
    <property type="entry name" value="HEME_HEMOPEXIN TRANSPORTER PROTEIN HUXB"/>
    <property type="match status" value="1"/>
</dbReference>
<dbReference type="PANTHER" id="PTHR34597">
    <property type="entry name" value="SLR1661 PROTEIN"/>
    <property type="match status" value="1"/>
</dbReference>
<gene>
    <name evidence="7" type="ORF">VA603_05465</name>
</gene>
<dbReference type="InterPro" id="IPR013686">
    <property type="entry name" value="Polypept-transport_assoc_ShlB"/>
</dbReference>
<feature type="domain" description="Polypeptide-transport-associated ShlB-type" evidence="6">
    <location>
        <begin position="69"/>
        <end position="140"/>
    </location>
</feature>
<reference evidence="7 8" key="1">
    <citation type="submission" date="2023-12" db="EMBL/GenBank/DDBJ databases">
        <title>Stenotrophomonas guangdongensis sp. nov., isolated from wilted pepper plants (Capsicum annuum).</title>
        <authorList>
            <person name="Qiu M."/>
            <person name="Li Y."/>
            <person name="Liu Q."/>
            <person name="Zhang X."/>
            <person name="Huang Y."/>
            <person name="Guo R."/>
            <person name="Hu M."/>
            <person name="Zhou J."/>
            <person name="Zhou X."/>
        </authorList>
    </citation>
    <scope>NUCLEOTIDE SEQUENCE [LARGE SCALE GENOMIC DNA]</scope>
    <source>
        <strain evidence="7 8">MH1</strain>
    </source>
</reference>
<protein>
    <submittedName>
        <fullName evidence="7">ShlB/FhaC/HecB family hemolysin secretion/activation protein</fullName>
    </submittedName>
</protein>
<keyword evidence="4" id="KW-0732">Signal</keyword>
<evidence type="ECO:0000313" key="8">
    <source>
        <dbReference type="Proteomes" id="UP001301653"/>
    </source>
</evidence>
<keyword evidence="1" id="KW-1134">Transmembrane beta strand</keyword>
<dbReference type="RefSeq" id="WP_323438187.1">
    <property type="nucleotide sequence ID" value="NZ_JAYFUH010000064.1"/>
</dbReference>
<organism evidence="7 8">
    <name type="scientific">Stenotrophomonas capsici</name>
    <dbReference type="NCBI Taxonomy" id="3110230"/>
    <lineage>
        <taxon>Bacteria</taxon>
        <taxon>Pseudomonadati</taxon>
        <taxon>Pseudomonadota</taxon>
        <taxon>Gammaproteobacteria</taxon>
        <taxon>Lysobacterales</taxon>
        <taxon>Lysobacteraceae</taxon>
        <taxon>Stenotrophomonas</taxon>
    </lineage>
</organism>
<feature type="chain" id="PRO_5047102134" evidence="4">
    <location>
        <begin position="43"/>
        <end position="564"/>
    </location>
</feature>
<evidence type="ECO:0000313" key="7">
    <source>
        <dbReference type="EMBL" id="MEA5666983.1"/>
    </source>
</evidence>
<dbReference type="Proteomes" id="UP001301653">
    <property type="component" value="Unassembled WGS sequence"/>
</dbReference>
<dbReference type="InterPro" id="IPR005565">
    <property type="entry name" value="Hemolysn_activator_HlyB_C"/>
</dbReference>